<dbReference type="AlphaFoldDB" id="A0A443RHC6"/>
<keyword evidence="1" id="KW-0677">Repeat</keyword>
<comment type="caution">
    <text evidence="4">The sequence shown here is derived from an EMBL/GenBank/DDBJ whole genome shotgun (WGS) entry which is preliminary data.</text>
</comment>
<evidence type="ECO:0000259" key="3">
    <source>
        <dbReference type="PROSITE" id="PS50222"/>
    </source>
</evidence>
<protein>
    <recommendedName>
        <fullName evidence="3">EF-hand domain-containing protein</fullName>
    </recommendedName>
</protein>
<accession>A0A443RHC6</accession>
<dbReference type="STRING" id="1965070.A0A443RHC6"/>
<dbReference type="EMBL" id="NCKU01000096">
    <property type="protein sequence ID" value="RWS17311.1"/>
    <property type="molecule type" value="Genomic_DNA"/>
</dbReference>
<dbReference type="PROSITE" id="PS50222">
    <property type="entry name" value="EF_HAND_2"/>
    <property type="match status" value="2"/>
</dbReference>
<sequence>MVRIKLDVILTPFNAILLFKDLIDEKKLRRAFRAAKGSDGKVEVFNFKSILKTYGLDPDDKLVAEVLEELGDDALDDEALCLFFEKLESKFHKDMKLRRTFNLIDKDNDGYLDHYEIKQIFIKLHEYISDGNIEKIMFEADTDKDGRVNYNEFRHCDALKKVAAKLL</sequence>
<evidence type="ECO:0000313" key="5">
    <source>
        <dbReference type="EMBL" id="RWS17292.1"/>
    </source>
</evidence>
<dbReference type="CDD" id="cd00051">
    <property type="entry name" value="EFh"/>
    <property type="match status" value="1"/>
</dbReference>
<dbReference type="PANTHER" id="PTHR23050">
    <property type="entry name" value="CALCIUM BINDING PROTEIN"/>
    <property type="match status" value="1"/>
</dbReference>
<dbReference type="Pfam" id="PF13499">
    <property type="entry name" value="EF-hand_7"/>
    <property type="match status" value="1"/>
</dbReference>
<dbReference type="SMART" id="SM00054">
    <property type="entry name" value="EFh"/>
    <property type="match status" value="2"/>
</dbReference>
<dbReference type="InterPro" id="IPR018247">
    <property type="entry name" value="EF_Hand_1_Ca_BS"/>
</dbReference>
<dbReference type="EMBL" id="NCKU01000650">
    <property type="protein sequence ID" value="RWS14665.1"/>
    <property type="molecule type" value="Genomic_DNA"/>
</dbReference>
<dbReference type="Gene3D" id="1.10.238.10">
    <property type="entry name" value="EF-hand"/>
    <property type="match status" value="1"/>
</dbReference>
<reference evidence="4" key="2">
    <citation type="submission" date="2018-11" db="EMBL/GenBank/DDBJ databases">
        <title>Trombidioid mite genomics.</title>
        <authorList>
            <person name="Dong X."/>
        </authorList>
    </citation>
    <scope>NUCLEOTIDE SEQUENCE</scope>
    <source>
        <strain evidence="4">UoL-WK</strain>
    </source>
</reference>
<evidence type="ECO:0000313" key="6">
    <source>
        <dbReference type="EMBL" id="RWS17311.1"/>
    </source>
</evidence>
<evidence type="ECO:0000256" key="2">
    <source>
        <dbReference type="ARBA" id="ARBA00022837"/>
    </source>
</evidence>
<proteinExistence type="predicted"/>
<name>A0A443RHC6_9ACAR</name>
<keyword evidence="2" id="KW-0106">Calcium</keyword>
<evidence type="ECO:0000313" key="7">
    <source>
        <dbReference type="Proteomes" id="UP000285301"/>
    </source>
</evidence>
<dbReference type="Proteomes" id="UP000285301">
    <property type="component" value="Unassembled WGS sequence"/>
</dbReference>
<dbReference type="InterPro" id="IPR011992">
    <property type="entry name" value="EF-hand-dom_pair"/>
</dbReference>
<dbReference type="InterPro" id="IPR002048">
    <property type="entry name" value="EF_hand_dom"/>
</dbReference>
<dbReference type="FunFam" id="1.10.238.10:FF:000001">
    <property type="entry name" value="Calmodulin 1"/>
    <property type="match status" value="1"/>
</dbReference>
<gene>
    <name evidence="6" type="ORF">B4U79_00276</name>
    <name evidence="5" type="ORF">B4U79_02347</name>
    <name evidence="4" type="ORF">B4U79_12444</name>
</gene>
<dbReference type="GO" id="GO:0005509">
    <property type="term" value="F:calcium ion binding"/>
    <property type="evidence" value="ECO:0007669"/>
    <property type="project" value="InterPro"/>
</dbReference>
<evidence type="ECO:0000256" key="1">
    <source>
        <dbReference type="ARBA" id="ARBA00022737"/>
    </source>
</evidence>
<feature type="domain" description="EF-hand" evidence="3">
    <location>
        <begin position="92"/>
        <end position="127"/>
    </location>
</feature>
<feature type="domain" description="EF-hand" evidence="3">
    <location>
        <begin position="128"/>
        <end position="163"/>
    </location>
</feature>
<reference evidence="4 7" key="1">
    <citation type="journal article" date="2018" name="Gigascience">
        <title>Genomes of trombidid mites reveal novel predicted allergens and laterally-transferred genes associated with secondary metabolism.</title>
        <authorList>
            <person name="Dong X."/>
            <person name="Chaisiri K."/>
            <person name="Xia D."/>
            <person name="Armstrong S.D."/>
            <person name="Fang Y."/>
            <person name="Donnelly M.J."/>
            <person name="Kadowaki T."/>
            <person name="McGarry J.W."/>
            <person name="Darby A.C."/>
            <person name="Makepeace B.L."/>
        </authorList>
    </citation>
    <scope>NUCLEOTIDE SEQUENCE [LARGE SCALE GENOMIC DNA]</scope>
    <source>
        <strain evidence="4">UoL-WK</strain>
    </source>
</reference>
<dbReference type="SUPFAM" id="SSF47473">
    <property type="entry name" value="EF-hand"/>
    <property type="match status" value="1"/>
</dbReference>
<dbReference type="PROSITE" id="PS00018">
    <property type="entry name" value="EF_HAND_1"/>
    <property type="match status" value="2"/>
</dbReference>
<dbReference type="InterPro" id="IPR050145">
    <property type="entry name" value="Centrin_CML-like"/>
</dbReference>
<evidence type="ECO:0000313" key="4">
    <source>
        <dbReference type="EMBL" id="RWS14665.1"/>
    </source>
</evidence>
<dbReference type="OrthoDB" id="6480673at2759"/>
<keyword evidence="7" id="KW-1185">Reference proteome</keyword>
<dbReference type="EMBL" id="NCKU01000097">
    <property type="protein sequence ID" value="RWS17292.1"/>
    <property type="molecule type" value="Genomic_DNA"/>
</dbReference>
<organism evidence="4 7">
    <name type="scientific">Dinothrombium tinctorium</name>
    <dbReference type="NCBI Taxonomy" id="1965070"/>
    <lineage>
        <taxon>Eukaryota</taxon>
        <taxon>Metazoa</taxon>
        <taxon>Ecdysozoa</taxon>
        <taxon>Arthropoda</taxon>
        <taxon>Chelicerata</taxon>
        <taxon>Arachnida</taxon>
        <taxon>Acari</taxon>
        <taxon>Acariformes</taxon>
        <taxon>Trombidiformes</taxon>
        <taxon>Prostigmata</taxon>
        <taxon>Anystina</taxon>
        <taxon>Parasitengona</taxon>
        <taxon>Trombidioidea</taxon>
        <taxon>Trombidiidae</taxon>
        <taxon>Dinothrombium</taxon>
    </lineage>
</organism>